<evidence type="ECO:0000313" key="6">
    <source>
        <dbReference type="EMBL" id="SDG19472.1"/>
    </source>
</evidence>
<dbReference type="InterPro" id="IPR036388">
    <property type="entry name" value="WH-like_DNA-bd_sf"/>
</dbReference>
<dbReference type="GO" id="GO:0006351">
    <property type="term" value="P:DNA-templated transcription"/>
    <property type="evidence" value="ECO:0007669"/>
    <property type="project" value="TreeGrafter"/>
</dbReference>
<dbReference type="STRING" id="284577.SAMN05216571_10628"/>
<dbReference type="OrthoDB" id="6183733at2"/>
<name>A0A1G7S973_9GAMM</name>
<dbReference type="GO" id="GO:0003700">
    <property type="term" value="F:DNA-binding transcription factor activity"/>
    <property type="evidence" value="ECO:0007669"/>
    <property type="project" value="InterPro"/>
</dbReference>
<feature type="domain" description="HTH lysR-type" evidence="5">
    <location>
        <begin position="1"/>
        <end position="59"/>
    </location>
</feature>
<keyword evidence="7" id="KW-1185">Reference proteome</keyword>
<dbReference type="Pfam" id="PF03466">
    <property type="entry name" value="LysR_substrate"/>
    <property type="match status" value="1"/>
</dbReference>
<dbReference type="SUPFAM" id="SSF53850">
    <property type="entry name" value="Periplasmic binding protein-like II"/>
    <property type="match status" value="1"/>
</dbReference>
<comment type="similarity">
    <text evidence="1">Belongs to the LysR transcriptional regulatory family.</text>
</comment>
<dbReference type="Proteomes" id="UP000198641">
    <property type="component" value="Unassembled WGS sequence"/>
</dbReference>
<keyword evidence="3 6" id="KW-0238">DNA-binding</keyword>
<evidence type="ECO:0000256" key="1">
    <source>
        <dbReference type="ARBA" id="ARBA00009437"/>
    </source>
</evidence>
<dbReference type="RefSeq" id="WP_092525503.1">
    <property type="nucleotide sequence ID" value="NZ_FNCI01000006.1"/>
</dbReference>
<dbReference type="InterPro" id="IPR036390">
    <property type="entry name" value="WH_DNA-bd_sf"/>
</dbReference>
<keyword evidence="2" id="KW-0805">Transcription regulation</keyword>
<evidence type="ECO:0000256" key="2">
    <source>
        <dbReference type="ARBA" id="ARBA00023015"/>
    </source>
</evidence>
<dbReference type="PROSITE" id="PS50931">
    <property type="entry name" value="HTH_LYSR"/>
    <property type="match status" value="1"/>
</dbReference>
<dbReference type="FunFam" id="1.10.10.10:FF:000001">
    <property type="entry name" value="LysR family transcriptional regulator"/>
    <property type="match status" value="1"/>
</dbReference>
<dbReference type="GO" id="GO:0043565">
    <property type="term" value="F:sequence-specific DNA binding"/>
    <property type="evidence" value="ECO:0007669"/>
    <property type="project" value="TreeGrafter"/>
</dbReference>
<dbReference type="InterPro" id="IPR058163">
    <property type="entry name" value="LysR-type_TF_proteobact-type"/>
</dbReference>
<dbReference type="Pfam" id="PF00126">
    <property type="entry name" value="HTH_1"/>
    <property type="match status" value="1"/>
</dbReference>
<dbReference type="InterPro" id="IPR000847">
    <property type="entry name" value="LysR_HTH_N"/>
</dbReference>
<dbReference type="Gene3D" id="3.40.190.290">
    <property type="match status" value="1"/>
</dbReference>
<proteinExistence type="inferred from homology"/>
<dbReference type="AlphaFoldDB" id="A0A1G7S973"/>
<evidence type="ECO:0000256" key="3">
    <source>
        <dbReference type="ARBA" id="ARBA00023125"/>
    </source>
</evidence>
<gene>
    <name evidence="6" type="ORF">SAMN05216571_10628</name>
</gene>
<dbReference type="InterPro" id="IPR005119">
    <property type="entry name" value="LysR_subst-bd"/>
</dbReference>
<dbReference type="PANTHER" id="PTHR30537:SF66">
    <property type="entry name" value="IRON-REGULATED VIRULENCE REGULATORY PROTEIN IRGB"/>
    <property type="match status" value="1"/>
</dbReference>
<evidence type="ECO:0000259" key="5">
    <source>
        <dbReference type="PROSITE" id="PS50931"/>
    </source>
</evidence>
<dbReference type="Gene3D" id="1.10.10.10">
    <property type="entry name" value="Winged helix-like DNA-binding domain superfamily/Winged helix DNA-binding domain"/>
    <property type="match status" value="1"/>
</dbReference>
<dbReference type="PANTHER" id="PTHR30537">
    <property type="entry name" value="HTH-TYPE TRANSCRIPTIONAL REGULATOR"/>
    <property type="match status" value="1"/>
</dbReference>
<reference evidence="6 7" key="1">
    <citation type="submission" date="2016-10" db="EMBL/GenBank/DDBJ databases">
        <authorList>
            <person name="de Groot N.N."/>
        </authorList>
    </citation>
    <scope>NUCLEOTIDE SEQUENCE [LARGE SCALE GENOMIC DNA]</scope>
    <source>
        <strain evidence="6 7">BH539</strain>
    </source>
</reference>
<protein>
    <submittedName>
        <fullName evidence="6">DNA-binding transcriptional regulator, LysR family</fullName>
    </submittedName>
</protein>
<organism evidence="6 7">
    <name type="scientific">Onishia taeanensis</name>
    <dbReference type="NCBI Taxonomy" id="284577"/>
    <lineage>
        <taxon>Bacteria</taxon>
        <taxon>Pseudomonadati</taxon>
        <taxon>Pseudomonadota</taxon>
        <taxon>Gammaproteobacteria</taxon>
        <taxon>Oceanospirillales</taxon>
        <taxon>Halomonadaceae</taxon>
        <taxon>Onishia</taxon>
    </lineage>
</organism>
<dbReference type="SUPFAM" id="SSF46785">
    <property type="entry name" value="Winged helix' DNA-binding domain"/>
    <property type="match status" value="1"/>
</dbReference>
<accession>A0A1G7S973</accession>
<dbReference type="EMBL" id="FNCI01000006">
    <property type="protein sequence ID" value="SDG19472.1"/>
    <property type="molecule type" value="Genomic_DNA"/>
</dbReference>
<keyword evidence="4" id="KW-0804">Transcription</keyword>
<evidence type="ECO:0000256" key="4">
    <source>
        <dbReference type="ARBA" id="ARBA00023163"/>
    </source>
</evidence>
<sequence>MYDFDELAAFAAVMEDGSLARSATRLGVSKSTLSRRIHQLEHHLGQPLLRRQSNRMIATEAGEVFLRYCHQLQQLAQQSHQALDELKEAVSGEITVHVHSMFLRGWFTSCAEAFLARYPGVRLDVRTQGAVPSVGDDRTLCLWLGRVPECGLRQEILGRLSRHLYAHPDYLNRRGEPSHPRELAGHDWVDLLGDSMEGLTLHHDQEGIVDVAPSPSRLRVDQYSMHIDAIARGRGLGVLPDWMVAGREQAHPGELMACLETWQPADLPVTLLYPFGHQPRRVTSFLEMLRQSVPPAWQRDRHSALA</sequence>
<evidence type="ECO:0000313" key="7">
    <source>
        <dbReference type="Proteomes" id="UP000198641"/>
    </source>
</evidence>